<dbReference type="InterPro" id="IPR035340">
    <property type="entry name" value="DUF5425"/>
</dbReference>
<name>A0A1G4QLH8_BORJA</name>
<dbReference type="PROSITE" id="PS51257">
    <property type="entry name" value="PROKAR_LIPOPROTEIN"/>
    <property type="match status" value="1"/>
</dbReference>
<feature type="chain" id="PRO_5011780452" description="Lipoprotein" evidence="1">
    <location>
        <begin position="22"/>
        <end position="97"/>
    </location>
</feature>
<evidence type="ECO:0000313" key="3">
    <source>
        <dbReference type="Proteomes" id="UP000199262"/>
    </source>
</evidence>
<dbReference type="Pfam" id="PF17472">
    <property type="entry name" value="DUF5425"/>
    <property type="match status" value="1"/>
</dbReference>
<dbReference type="AlphaFoldDB" id="A0A1G4QLH8"/>
<gene>
    <name evidence="2" type="ORF">SAMN02983004_01153</name>
</gene>
<sequence length="97" mass="11220">MSKKFIISLLSIISTFFLVLGCDLPGNNDQSKMDDIFNLEEKHKDDFDRKCISKKDYVVENSQIKLDVNNNRSNSYHSRVSNVSNSYSKTHSYCMTK</sequence>
<dbReference type="OrthoDB" id="352862at2"/>
<evidence type="ECO:0008006" key="4">
    <source>
        <dbReference type="Google" id="ProtNLM"/>
    </source>
</evidence>
<proteinExistence type="predicted"/>
<dbReference type="EMBL" id="FMTE01000040">
    <property type="protein sequence ID" value="SCW45178.1"/>
    <property type="molecule type" value="Genomic_DNA"/>
</dbReference>
<feature type="signal peptide" evidence="1">
    <location>
        <begin position="1"/>
        <end position="21"/>
    </location>
</feature>
<accession>A0A1G4QLH8</accession>
<dbReference type="Proteomes" id="UP000199262">
    <property type="component" value="Unassembled WGS sequence"/>
</dbReference>
<keyword evidence="1" id="KW-0732">Signal</keyword>
<organism evidence="2 3">
    <name type="scientific">Borreliella japonica</name>
    <name type="common">Borrelia japonica</name>
    <dbReference type="NCBI Taxonomy" id="34095"/>
    <lineage>
        <taxon>Bacteria</taxon>
        <taxon>Pseudomonadati</taxon>
        <taxon>Spirochaetota</taxon>
        <taxon>Spirochaetia</taxon>
        <taxon>Spirochaetales</taxon>
        <taxon>Borreliaceae</taxon>
        <taxon>Borreliella</taxon>
    </lineage>
</organism>
<dbReference type="RefSeq" id="WP_091974012.1">
    <property type="nucleotide sequence ID" value="NZ_CP124064.1"/>
</dbReference>
<reference evidence="3" key="1">
    <citation type="submission" date="2016-10" db="EMBL/GenBank/DDBJ databases">
        <authorList>
            <person name="Varghese N."/>
            <person name="Submissions S."/>
        </authorList>
    </citation>
    <scope>NUCLEOTIDE SEQUENCE [LARGE SCALE GENOMIC DNA]</scope>
    <source>
        <strain evidence="3">ATCC 51557</strain>
    </source>
</reference>
<protein>
    <recommendedName>
        <fullName evidence="4">Lipoprotein</fullName>
    </recommendedName>
</protein>
<evidence type="ECO:0000256" key="1">
    <source>
        <dbReference type="SAM" id="SignalP"/>
    </source>
</evidence>
<evidence type="ECO:0000313" key="2">
    <source>
        <dbReference type="EMBL" id="SCW45178.1"/>
    </source>
</evidence>
<keyword evidence="3" id="KW-1185">Reference proteome</keyword>